<dbReference type="GO" id="GO:0005524">
    <property type="term" value="F:ATP binding"/>
    <property type="evidence" value="ECO:0007669"/>
    <property type="project" value="UniProtKB-UniRule"/>
</dbReference>
<evidence type="ECO:0000256" key="15">
    <source>
        <dbReference type="PIRNR" id="PIRNR004491"/>
    </source>
</evidence>
<dbReference type="EMBL" id="CP016364">
    <property type="protein sequence ID" value="APG47763.1"/>
    <property type="molecule type" value="Genomic_DNA"/>
</dbReference>
<dbReference type="GO" id="GO:0009231">
    <property type="term" value="P:riboflavin biosynthetic process"/>
    <property type="evidence" value="ECO:0007669"/>
    <property type="project" value="InterPro"/>
</dbReference>
<dbReference type="CDD" id="cd02064">
    <property type="entry name" value="FAD_synthetase_N"/>
    <property type="match status" value="1"/>
</dbReference>
<keyword evidence="4 15" id="KW-0285">Flavoprotein</keyword>
<comment type="catalytic activity">
    <reaction evidence="14 15">
        <text>FMN + ATP + H(+) = FAD + diphosphate</text>
        <dbReference type="Rhea" id="RHEA:17237"/>
        <dbReference type="ChEBI" id="CHEBI:15378"/>
        <dbReference type="ChEBI" id="CHEBI:30616"/>
        <dbReference type="ChEBI" id="CHEBI:33019"/>
        <dbReference type="ChEBI" id="CHEBI:57692"/>
        <dbReference type="ChEBI" id="CHEBI:58210"/>
        <dbReference type="EC" id="2.7.7.2"/>
    </reaction>
</comment>
<evidence type="ECO:0000256" key="7">
    <source>
        <dbReference type="ARBA" id="ARBA00022695"/>
    </source>
</evidence>
<dbReference type="NCBIfam" id="NF004160">
    <property type="entry name" value="PRK05627.1-3"/>
    <property type="match status" value="1"/>
</dbReference>
<dbReference type="EC" id="2.7.1.26" evidence="15"/>
<dbReference type="SUPFAM" id="SSF82114">
    <property type="entry name" value="Riboflavin kinase-like"/>
    <property type="match status" value="1"/>
</dbReference>
<evidence type="ECO:0000313" key="18">
    <source>
        <dbReference type="Proteomes" id="UP000183859"/>
    </source>
</evidence>
<dbReference type="InterPro" id="IPR015865">
    <property type="entry name" value="Riboflavin_kinase_bac/euk"/>
</dbReference>
<evidence type="ECO:0000256" key="13">
    <source>
        <dbReference type="ARBA" id="ARBA00047880"/>
    </source>
</evidence>
<gene>
    <name evidence="17" type="primary">ribF</name>
    <name evidence="17" type="ORF">PhaeoP97_02369</name>
</gene>
<keyword evidence="12" id="KW-0511">Multifunctional enzyme</keyword>
<keyword evidence="6 15" id="KW-0808">Transferase</keyword>
<evidence type="ECO:0000256" key="8">
    <source>
        <dbReference type="ARBA" id="ARBA00022741"/>
    </source>
</evidence>
<sequence>MRIIRDFQFVDPNDRGASVAIGNFDGVHRGHQSVIDLARDAMPDAPLGVMTFEPHPREFFAPDAPPFRLMSAEARASRLEKLGVEQLYQLNFNAALSGLPPEGFARKVIADGLGLRHVVVGSDFCFGKGRAGTAEDLRRFGAEMGFGVTIAPLMEYSEDTVSSTAIRSALSDGRPRDAANMLGHWHRIEGEVIGGEQRGRELGYPTANMSIDGLHQPAFGVYAVLVDILDGPHQGSYQGAASIGVRPMFDGSHPNIETFLFDFTGNLYGATLSVGLVEYLRPELKFDGLDGLLEQMDTDCNQARSILGAL</sequence>
<evidence type="ECO:0000256" key="3">
    <source>
        <dbReference type="ARBA" id="ARBA00005201"/>
    </source>
</evidence>
<comment type="function">
    <text evidence="1">Catalyzes the phosphorylation of riboflavin to FMN followed by the adenylation of FMN to FAD.</text>
</comment>
<comment type="pathway">
    <text evidence="2 15">Cofactor biosynthesis; FAD biosynthesis; FAD from FMN: step 1/1.</text>
</comment>
<keyword evidence="8 15" id="KW-0547">Nucleotide-binding</keyword>
<evidence type="ECO:0000256" key="11">
    <source>
        <dbReference type="ARBA" id="ARBA00022840"/>
    </source>
</evidence>
<evidence type="ECO:0000256" key="2">
    <source>
        <dbReference type="ARBA" id="ARBA00004726"/>
    </source>
</evidence>
<evidence type="ECO:0000259" key="16">
    <source>
        <dbReference type="SMART" id="SM00904"/>
    </source>
</evidence>
<protein>
    <recommendedName>
        <fullName evidence="15">Riboflavin biosynthesis protein</fullName>
    </recommendedName>
    <domain>
        <recommendedName>
            <fullName evidence="15">Riboflavin kinase</fullName>
            <ecNumber evidence="15">2.7.1.26</ecNumber>
        </recommendedName>
        <alternativeName>
            <fullName evidence="15">Flavokinase</fullName>
        </alternativeName>
    </domain>
    <domain>
        <recommendedName>
            <fullName evidence="15">FMN adenylyltransferase</fullName>
            <ecNumber evidence="15">2.7.7.2</ecNumber>
        </recommendedName>
        <alternativeName>
            <fullName evidence="15">FAD pyrophosphorylase</fullName>
        </alternativeName>
        <alternativeName>
            <fullName evidence="15">FAD synthase</fullName>
        </alternativeName>
    </domain>
</protein>
<dbReference type="InterPro" id="IPR014729">
    <property type="entry name" value="Rossmann-like_a/b/a_fold"/>
</dbReference>
<keyword evidence="18" id="KW-1185">Reference proteome</keyword>
<accession>A0A1L3I6R0</accession>
<reference evidence="18" key="1">
    <citation type="submission" date="2016-07" db="EMBL/GenBank/DDBJ databases">
        <title>Phaeobacter portensis sp. nov., a tropodithietic acid producing bacterium isolated from a German harbor.</title>
        <authorList>
            <person name="Freese H.M."/>
            <person name="Bunk B."/>
            <person name="Breider S."/>
            <person name="Brinkhoff T."/>
        </authorList>
    </citation>
    <scope>NUCLEOTIDE SEQUENCE [LARGE SCALE GENOMIC DNA]</scope>
    <source>
        <strain evidence="18">P97</strain>
    </source>
</reference>
<dbReference type="InterPro" id="IPR023465">
    <property type="entry name" value="Riboflavin_kinase_dom_sf"/>
</dbReference>
<dbReference type="STRING" id="1844006.PhaeoP97_02369"/>
<dbReference type="KEGG" id="php:PhaeoP97_02369"/>
<dbReference type="EC" id="2.7.7.2" evidence="15"/>
<evidence type="ECO:0000256" key="1">
    <source>
        <dbReference type="ARBA" id="ARBA00002121"/>
    </source>
</evidence>
<dbReference type="SUPFAM" id="SSF52374">
    <property type="entry name" value="Nucleotidylyl transferase"/>
    <property type="match status" value="1"/>
</dbReference>
<dbReference type="InterPro" id="IPR002606">
    <property type="entry name" value="Riboflavin_kinase_bac"/>
</dbReference>
<dbReference type="FunFam" id="3.40.50.620:FF:000021">
    <property type="entry name" value="Riboflavin biosynthesis protein"/>
    <property type="match status" value="1"/>
</dbReference>
<dbReference type="Proteomes" id="UP000183859">
    <property type="component" value="Chromosome"/>
</dbReference>
<dbReference type="Pfam" id="PF06574">
    <property type="entry name" value="FAD_syn"/>
    <property type="match status" value="1"/>
</dbReference>
<organism evidence="17 18">
    <name type="scientific">Phaeobacter porticola</name>
    <dbReference type="NCBI Taxonomy" id="1844006"/>
    <lineage>
        <taxon>Bacteria</taxon>
        <taxon>Pseudomonadati</taxon>
        <taxon>Pseudomonadota</taxon>
        <taxon>Alphaproteobacteria</taxon>
        <taxon>Rhodobacterales</taxon>
        <taxon>Roseobacteraceae</taxon>
        <taxon>Phaeobacter</taxon>
    </lineage>
</organism>
<dbReference type="RefSeq" id="WP_072505195.1">
    <property type="nucleotide sequence ID" value="NZ_CP016364.1"/>
</dbReference>
<keyword evidence="9 15" id="KW-0418">Kinase</keyword>
<dbReference type="Gene3D" id="2.40.30.30">
    <property type="entry name" value="Riboflavin kinase-like"/>
    <property type="match status" value="1"/>
</dbReference>
<dbReference type="NCBIfam" id="TIGR00083">
    <property type="entry name" value="ribF"/>
    <property type="match status" value="1"/>
</dbReference>
<dbReference type="OrthoDB" id="9803667at2"/>
<dbReference type="UniPathway" id="UPA00276">
    <property type="reaction ID" value="UER00406"/>
</dbReference>
<evidence type="ECO:0000256" key="12">
    <source>
        <dbReference type="ARBA" id="ARBA00023268"/>
    </source>
</evidence>
<keyword evidence="5 15" id="KW-0288">FMN</keyword>
<dbReference type="GO" id="GO:0009398">
    <property type="term" value="P:FMN biosynthetic process"/>
    <property type="evidence" value="ECO:0007669"/>
    <property type="project" value="UniProtKB-UniRule"/>
</dbReference>
<comment type="catalytic activity">
    <reaction evidence="13 15">
        <text>riboflavin + ATP = FMN + ADP + H(+)</text>
        <dbReference type="Rhea" id="RHEA:14357"/>
        <dbReference type="ChEBI" id="CHEBI:15378"/>
        <dbReference type="ChEBI" id="CHEBI:30616"/>
        <dbReference type="ChEBI" id="CHEBI:57986"/>
        <dbReference type="ChEBI" id="CHEBI:58210"/>
        <dbReference type="ChEBI" id="CHEBI:456216"/>
        <dbReference type="EC" id="2.7.1.26"/>
    </reaction>
</comment>
<keyword evidence="7 15" id="KW-0548">Nucleotidyltransferase</keyword>
<keyword evidence="11 15" id="KW-0067">ATP-binding</keyword>
<dbReference type="SMART" id="SM00904">
    <property type="entry name" value="Flavokinase"/>
    <property type="match status" value="1"/>
</dbReference>
<dbReference type="GO" id="GO:0008531">
    <property type="term" value="F:riboflavin kinase activity"/>
    <property type="evidence" value="ECO:0007669"/>
    <property type="project" value="UniProtKB-UniRule"/>
</dbReference>
<dbReference type="PIRSF" id="PIRSF004491">
    <property type="entry name" value="FAD_Synth"/>
    <property type="match status" value="1"/>
</dbReference>
<keyword evidence="10 15" id="KW-0274">FAD</keyword>
<evidence type="ECO:0000256" key="14">
    <source>
        <dbReference type="ARBA" id="ARBA00049494"/>
    </source>
</evidence>
<evidence type="ECO:0000256" key="6">
    <source>
        <dbReference type="ARBA" id="ARBA00022679"/>
    </source>
</evidence>
<comment type="similarity">
    <text evidence="15">Belongs to the ribF family.</text>
</comment>
<evidence type="ECO:0000256" key="9">
    <source>
        <dbReference type="ARBA" id="ARBA00022777"/>
    </source>
</evidence>
<dbReference type="InterPro" id="IPR015864">
    <property type="entry name" value="FAD_synthase"/>
</dbReference>
<dbReference type="PANTHER" id="PTHR22749:SF6">
    <property type="entry name" value="RIBOFLAVIN KINASE"/>
    <property type="match status" value="1"/>
</dbReference>
<evidence type="ECO:0000256" key="5">
    <source>
        <dbReference type="ARBA" id="ARBA00022643"/>
    </source>
</evidence>
<feature type="domain" description="Riboflavin kinase" evidence="16">
    <location>
        <begin position="181"/>
        <end position="308"/>
    </location>
</feature>
<name>A0A1L3I6R0_9RHOB</name>
<dbReference type="PANTHER" id="PTHR22749">
    <property type="entry name" value="RIBOFLAVIN KINASE/FMN ADENYLYLTRANSFERASE"/>
    <property type="match status" value="1"/>
</dbReference>
<dbReference type="AlphaFoldDB" id="A0A1L3I6R0"/>
<dbReference type="GO" id="GO:0003919">
    <property type="term" value="F:FMN adenylyltransferase activity"/>
    <property type="evidence" value="ECO:0007669"/>
    <property type="project" value="UniProtKB-UniRule"/>
</dbReference>
<dbReference type="UniPathway" id="UPA00277">
    <property type="reaction ID" value="UER00407"/>
</dbReference>
<evidence type="ECO:0000256" key="10">
    <source>
        <dbReference type="ARBA" id="ARBA00022827"/>
    </source>
</evidence>
<dbReference type="Pfam" id="PF01687">
    <property type="entry name" value="Flavokinase"/>
    <property type="match status" value="1"/>
</dbReference>
<evidence type="ECO:0000313" key="17">
    <source>
        <dbReference type="EMBL" id="APG47763.1"/>
    </source>
</evidence>
<dbReference type="GO" id="GO:0006747">
    <property type="term" value="P:FAD biosynthetic process"/>
    <property type="evidence" value="ECO:0007669"/>
    <property type="project" value="UniProtKB-UniRule"/>
</dbReference>
<comment type="pathway">
    <text evidence="3 15">Cofactor biosynthesis; FMN biosynthesis; FMN from riboflavin (ATP route): step 1/1.</text>
</comment>
<dbReference type="Gene3D" id="3.40.50.620">
    <property type="entry name" value="HUPs"/>
    <property type="match status" value="1"/>
</dbReference>
<evidence type="ECO:0000256" key="4">
    <source>
        <dbReference type="ARBA" id="ARBA00022630"/>
    </source>
</evidence>
<proteinExistence type="inferred from homology"/>
<dbReference type="InterPro" id="IPR023468">
    <property type="entry name" value="Riboflavin_kinase"/>
</dbReference>